<dbReference type="AlphaFoldDB" id="A0A6A8M940"/>
<dbReference type="SUPFAM" id="SSF53244">
    <property type="entry name" value="MurD-like peptide ligases, peptide-binding domain"/>
    <property type="match status" value="1"/>
</dbReference>
<keyword evidence="4 11" id="KW-0436">Ligase</keyword>
<organism evidence="14">
    <name type="scientific">Baileyella intestinalis</name>
    <dbReference type="NCBI Taxonomy" id="2606709"/>
    <lineage>
        <taxon>Bacteria</taxon>
        <taxon>Bacillati</taxon>
        <taxon>Bacillota</taxon>
        <taxon>Clostridia</taxon>
        <taxon>Peptostreptococcales</taxon>
        <taxon>Anaerovoracaceae</taxon>
        <taxon>Baileyella</taxon>
    </lineage>
</organism>
<keyword evidence="7 11" id="KW-0067">ATP-binding</keyword>
<dbReference type="PIRSF" id="PIRSF001563">
    <property type="entry name" value="Folylpolyglu_synth"/>
    <property type="match status" value="1"/>
</dbReference>
<dbReference type="EMBL" id="VUNB01000004">
    <property type="protein sequence ID" value="MST68978.1"/>
    <property type="molecule type" value="Genomic_DNA"/>
</dbReference>
<keyword evidence="6 11" id="KW-0547">Nucleotide-binding</keyword>
<comment type="similarity">
    <text evidence="2 11">Belongs to the folylpolyglutamate synthase family.</text>
</comment>
<gene>
    <name evidence="14" type="ORF">FYJ66_05160</name>
</gene>
<evidence type="ECO:0000256" key="6">
    <source>
        <dbReference type="ARBA" id="ARBA00022741"/>
    </source>
</evidence>
<evidence type="ECO:0000256" key="8">
    <source>
        <dbReference type="ARBA" id="ARBA00022842"/>
    </source>
</evidence>
<reference evidence="14" key="1">
    <citation type="submission" date="2019-09" db="EMBL/GenBank/DDBJ databases">
        <title>In-depth cultivation of the pig gut microbiome towards novel bacterial diversity and tailored functional studies.</title>
        <authorList>
            <person name="Wylensek D."/>
            <person name="Hitch T.C.A."/>
            <person name="Clavel T."/>
        </authorList>
    </citation>
    <scope>NUCLEOTIDE SEQUENCE</scope>
    <source>
        <strain evidence="14">RF-744-FAT-WT-3</strain>
    </source>
</reference>
<dbReference type="EC" id="6.3.2.17" evidence="3"/>
<evidence type="ECO:0000256" key="10">
    <source>
        <dbReference type="ARBA" id="ARBA00047493"/>
    </source>
</evidence>
<evidence type="ECO:0000256" key="11">
    <source>
        <dbReference type="PIRNR" id="PIRNR001563"/>
    </source>
</evidence>
<dbReference type="GO" id="GO:0004326">
    <property type="term" value="F:tetrahydrofolylpolyglutamate synthase activity"/>
    <property type="evidence" value="ECO:0007669"/>
    <property type="project" value="UniProtKB-EC"/>
</dbReference>
<evidence type="ECO:0000256" key="3">
    <source>
        <dbReference type="ARBA" id="ARBA00013025"/>
    </source>
</evidence>
<accession>A0A6A8M940</accession>
<evidence type="ECO:0000256" key="7">
    <source>
        <dbReference type="ARBA" id="ARBA00022840"/>
    </source>
</evidence>
<dbReference type="GO" id="GO:0008841">
    <property type="term" value="F:dihydrofolate synthase activity"/>
    <property type="evidence" value="ECO:0007669"/>
    <property type="project" value="TreeGrafter"/>
</dbReference>
<keyword evidence="8" id="KW-0460">Magnesium</keyword>
<dbReference type="Pfam" id="PF08245">
    <property type="entry name" value="Mur_ligase_M"/>
    <property type="match status" value="1"/>
</dbReference>
<comment type="cofactor">
    <cofactor evidence="1">
        <name>Mg(2+)</name>
        <dbReference type="ChEBI" id="CHEBI:18420"/>
    </cofactor>
</comment>
<evidence type="ECO:0000313" key="14">
    <source>
        <dbReference type="EMBL" id="MST68978.1"/>
    </source>
</evidence>
<evidence type="ECO:0000256" key="2">
    <source>
        <dbReference type="ARBA" id="ARBA00008276"/>
    </source>
</evidence>
<feature type="domain" description="Mur ligase central" evidence="13">
    <location>
        <begin position="44"/>
        <end position="265"/>
    </location>
</feature>
<dbReference type="GO" id="GO:0005737">
    <property type="term" value="C:cytoplasm"/>
    <property type="evidence" value="ECO:0007669"/>
    <property type="project" value="TreeGrafter"/>
</dbReference>
<dbReference type="InterPro" id="IPR013221">
    <property type="entry name" value="Mur_ligase_cen"/>
</dbReference>
<name>A0A6A8M940_9FIRM</name>
<dbReference type="NCBIfam" id="TIGR01499">
    <property type="entry name" value="folC"/>
    <property type="match status" value="1"/>
</dbReference>
<sequence>MTYEEALAFLNAPKYSETRPGLGPVTELMHRLGDPQDQLKFVHITGTNGKGSTSSFIERALREAGYKTGLYTSPYIERFNERIRICGEDIPDQDLADITEKVKEASLSMLANGMKEPTVFEMVTAVAFIYFARNNCDIVVLEVGMGGRLDATNIIKESEVSVITGIAMDHMEFLGDSISSIAFEKAGIIKENGITVTCPQDGAAMAVIEKTCREKNSRLVLADTSSIKLLSRDLEGQDYCFGGAEIRIGKLGSYQLANSALAYTALQQMRDRWPGLTEEAILRGLKNAKWPGRLELMRKDPVFLIDGAHNPDGVSALVRSLKEMFPGERFLFVTGVLKDKDYSSMIEMTLPLGEKYYTVTPDSPRALRSEDLREYLKSVGAEAEAFDSIEEAGEKAWSQRDYKTVAFGSLYYIGNLRTVLKKHL</sequence>
<evidence type="ECO:0000256" key="1">
    <source>
        <dbReference type="ARBA" id="ARBA00001946"/>
    </source>
</evidence>
<dbReference type="GO" id="GO:0046872">
    <property type="term" value="F:metal ion binding"/>
    <property type="evidence" value="ECO:0007669"/>
    <property type="project" value="UniProtKB-KW"/>
</dbReference>
<evidence type="ECO:0000256" key="9">
    <source>
        <dbReference type="ARBA" id="ARBA00030592"/>
    </source>
</evidence>
<dbReference type="PANTHER" id="PTHR11136:SF0">
    <property type="entry name" value="DIHYDROFOLATE SYNTHETASE-RELATED"/>
    <property type="match status" value="1"/>
</dbReference>
<dbReference type="FunFam" id="3.40.1190.10:FF:000011">
    <property type="entry name" value="Folylpolyglutamate synthase/dihydrofolate synthase"/>
    <property type="match status" value="1"/>
</dbReference>
<dbReference type="InterPro" id="IPR036565">
    <property type="entry name" value="Mur-like_cat_sf"/>
</dbReference>
<dbReference type="PROSITE" id="PS01012">
    <property type="entry name" value="FOLYLPOLYGLU_SYNT_2"/>
    <property type="match status" value="1"/>
</dbReference>
<dbReference type="InterPro" id="IPR018109">
    <property type="entry name" value="Folylpolyglutamate_synth_CS"/>
</dbReference>
<comment type="catalytic activity">
    <reaction evidence="10">
        <text>(6S)-5,6,7,8-tetrahydrofolyl-(gamma-L-Glu)(n) + L-glutamate + ATP = (6S)-5,6,7,8-tetrahydrofolyl-(gamma-L-Glu)(n+1) + ADP + phosphate + H(+)</text>
        <dbReference type="Rhea" id="RHEA:10580"/>
        <dbReference type="Rhea" id="RHEA-COMP:14738"/>
        <dbReference type="Rhea" id="RHEA-COMP:14740"/>
        <dbReference type="ChEBI" id="CHEBI:15378"/>
        <dbReference type="ChEBI" id="CHEBI:29985"/>
        <dbReference type="ChEBI" id="CHEBI:30616"/>
        <dbReference type="ChEBI" id="CHEBI:43474"/>
        <dbReference type="ChEBI" id="CHEBI:141005"/>
        <dbReference type="ChEBI" id="CHEBI:456216"/>
        <dbReference type="EC" id="6.3.2.17"/>
    </reaction>
</comment>
<evidence type="ECO:0000256" key="5">
    <source>
        <dbReference type="ARBA" id="ARBA00022723"/>
    </source>
</evidence>
<dbReference type="Gene3D" id="3.90.190.20">
    <property type="entry name" value="Mur ligase, C-terminal domain"/>
    <property type="match status" value="1"/>
</dbReference>
<dbReference type="RefSeq" id="WP_154572454.1">
    <property type="nucleotide sequence ID" value="NZ_VUNB01000004.1"/>
</dbReference>
<feature type="domain" description="Mur ligase C-terminal" evidence="12">
    <location>
        <begin position="292"/>
        <end position="398"/>
    </location>
</feature>
<evidence type="ECO:0000259" key="13">
    <source>
        <dbReference type="Pfam" id="PF08245"/>
    </source>
</evidence>
<dbReference type="InterPro" id="IPR036615">
    <property type="entry name" value="Mur_ligase_C_dom_sf"/>
</dbReference>
<dbReference type="PANTHER" id="PTHR11136">
    <property type="entry name" value="FOLYLPOLYGLUTAMATE SYNTHASE-RELATED"/>
    <property type="match status" value="1"/>
</dbReference>
<protein>
    <recommendedName>
        <fullName evidence="3">tetrahydrofolate synthase</fullName>
        <ecNumber evidence="3">6.3.2.17</ecNumber>
    </recommendedName>
    <alternativeName>
        <fullName evidence="9">Tetrahydrofolylpolyglutamate synthase</fullName>
    </alternativeName>
</protein>
<evidence type="ECO:0000259" key="12">
    <source>
        <dbReference type="Pfam" id="PF02875"/>
    </source>
</evidence>
<dbReference type="InterPro" id="IPR004101">
    <property type="entry name" value="Mur_ligase_C"/>
</dbReference>
<dbReference type="Gene3D" id="3.40.1190.10">
    <property type="entry name" value="Mur-like, catalytic domain"/>
    <property type="match status" value="1"/>
</dbReference>
<keyword evidence="5" id="KW-0479">Metal-binding</keyword>
<proteinExistence type="inferred from homology"/>
<dbReference type="GO" id="GO:0005524">
    <property type="term" value="F:ATP binding"/>
    <property type="evidence" value="ECO:0007669"/>
    <property type="project" value="UniProtKB-KW"/>
</dbReference>
<dbReference type="Pfam" id="PF02875">
    <property type="entry name" value="Mur_ligase_C"/>
    <property type="match status" value="1"/>
</dbReference>
<comment type="caution">
    <text evidence="14">The sequence shown here is derived from an EMBL/GenBank/DDBJ whole genome shotgun (WGS) entry which is preliminary data.</text>
</comment>
<dbReference type="SUPFAM" id="SSF53623">
    <property type="entry name" value="MurD-like peptide ligases, catalytic domain"/>
    <property type="match status" value="1"/>
</dbReference>
<dbReference type="InterPro" id="IPR001645">
    <property type="entry name" value="Folylpolyglutamate_synth"/>
</dbReference>
<evidence type="ECO:0000256" key="4">
    <source>
        <dbReference type="ARBA" id="ARBA00022598"/>
    </source>
</evidence>